<evidence type="ECO:0000256" key="1">
    <source>
        <dbReference type="SAM" id="Phobius"/>
    </source>
</evidence>
<name>A0A9D2FQB0_9FIRM</name>
<evidence type="ECO:0000313" key="3">
    <source>
        <dbReference type="Proteomes" id="UP000824056"/>
    </source>
</evidence>
<dbReference type="Proteomes" id="UP000824056">
    <property type="component" value="Unassembled WGS sequence"/>
</dbReference>
<dbReference type="AlphaFoldDB" id="A0A9D2FQB0"/>
<comment type="caution">
    <text evidence="2">The sequence shown here is derived from an EMBL/GenBank/DDBJ whole genome shotgun (WGS) entry which is preliminary data.</text>
</comment>
<keyword evidence="1" id="KW-1133">Transmembrane helix</keyword>
<protein>
    <submittedName>
        <fullName evidence="2">DUF4358 domain-containing protein</fullName>
    </submittedName>
</protein>
<organism evidence="2 3">
    <name type="scientific">Candidatus Blautia pullicola</name>
    <dbReference type="NCBI Taxonomy" id="2838498"/>
    <lineage>
        <taxon>Bacteria</taxon>
        <taxon>Bacillati</taxon>
        <taxon>Bacillota</taxon>
        <taxon>Clostridia</taxon>
        <taxon>Lachnospirales</taxon>
        <taxon>Lachnospiraceae</taxon>
        <taxon>Blautia</taxon>
    </lineage>
</organism>
<keyword evidence="1" id="KW-0472">Membrane</keyword>
<feature type="transmembrane region" description="Helical" evidence="1">
    <location>
        <begin position="12"/>
        <end position="29"/>
    </location>
</feature>
<evidence type="ECO:0000313" key="2">
    <source>
        <dbReference type="EMBL" id="HIZ65488.1"/>
    </source>
</evidence>
<accession>A0A9D2FQB0</accession>
<dbReference type="InterPro" id="IPR025648">
    <property type="entry name" value="DUF4358"/>
</dbReference>
<proteinExistence type="predicted"/>
<sequence length="160" mass="17569">MNKSLSPLTPVRILMVIGLLVFIILLQMGTPDSQSSLEEVSQAVSGSVSLEGMEESSNQMFKKFYGLNANDYEGVSLYAPASNMDAEEILIIKLKDSSQAEAVTAAVNKRLETQKSSFEGYGIEQFDLLEDHILDVQGNFILYVVHPEASKADQAFKDSL</sequence>
<dbReference type="EMBL" id="DXBG01000152">
    <property type="protein sequence ID" value="HIZ65488.1"/>
    <property type="molecule type" value="Genomic_DNA"/>
</dbReference>
<reference evidence="2" key="1">
    <citation type="journal article" date="2021" name="PeerJ">
        <title>Extensive microbial diversity within the chicken gut microbiome revealed by metagenomics and culture.</title>
        <authorList>
            <person name="Gilroy R."/>
            <person name="Ravi A."/>
            <person name="Getino M."/>
            <person name="Pursley I."/>
            <person name="Horton D.L."/>
            <person name="Alikhan N.F."/>
            <person name="Baker D."/>
            <person name="Gharbi K."/>
            <person name="Hall N."/>
            <person name="Watson M."/>
            <person name="Adriaenssens E.M."/>
            <person name="Foster-Nyarko E."/>
            <person name="Jarju S."/>
            <person name="Secka A."/>
            <person name="Antonio M."/>
            <person name="Oren A."/>
            <person name="Chaudhuri R.R."/>
            <person name="La Ragione R."/>
            <person name="Hildebrand F."/>
            <person name="Pallen M.J."/>
        </authorList>
    </citation>
    <scope>NUCLEOTIDE SEQUENCE</scope>
    <source>
        <strain evidence="2">1068</strain>
    </source>
</reference>
<dbReference type="Pfam" id="PF14270">
    <property type="entry name" value="DUF4358"/>
    <property type="match status" value="1"/>
</dbReference>
<gene>
    <name evidence="2" type="ORF">H9809_06285</name>
</gene>
<keyword evidence="1" id="KW-0812">Transmembrane</keyword>
<reference evidence="2" key="2">
    <citation type="submission" date="2021-04" db="EMBL/GenBank/DDBJ databases">
        <authorList>
            <person name="Gilroy R."/>
        </authorList>
    </citation>
    <scope>NUCLEOTIDE SEQUENCE</scope>
    <source>
        <strain evidence="2">1068</strain>
    </source>
</reference>